<proteinExistence type="inferred from homology"/>
<keyword evidence="3 12" id="KW-0723">Serine/threonine-protein kinase</keyword>
<dbReference type="GO" id="GO:0050920">
    <property type="term" value="P:regulation of chemotaxis"/>
    <property type="evidence" value="ECO:0007669"/>
    <property type="project" value="UniProtKB-ARBA"/>
</dbReference>
<evidence type="ECO:0000256" key="5">
    <source>
        <dbReference type="ARBA" id="ARBA00022679"/>
    </source>
</evidence>
<dbReference type="OMA" id="QEVMAHR"/>
<evidence type="ECO:0000256" key="7">
    <source>
        <dbReference type="ARBA" id="ARBA00022777"/>
    </source>
</evidence>
<dbReference type="SMART" id="SM00220">
    <property type="entry name" value="S_TKc"/>
    <property type="match status" value="1"/>
</dbReference>
<dbReference type="Gene3D" id="1.10.510.10">
    <property type="entry name" value="Transferase(Phosphotransferase) domain 1"/>
    <property type="match status" value="1"/>
</dbReference>
<dbReference type="GO" id="GO:0110094">
    <property type="term" value="P:polyphosphate-mediated signaling"/>
    <property type="evidence" value="ECO:0007669"/>
    <property type="project" value="UniProtKB-ARBA"/>
</dbReference>
<dbReference type="Gene3D" id="3.30.200.20">
    <property type="entry name" value="Phosphorylase Kinase, domain 1"/>
    <property type="match status" value="1"/>
</dbReference>
<dbReference type="EMBL" id="BDEQ01000001">
    <property type="protein sequence ID" value="GAT94548.1"/>
    <property type="molecule type" value="Genomic_DNA"/>
</dbReference>
<keyword evidence="4" id="KW-0597">Phosphoprotein</keyword>
<dbReference type="PROSITE" id="PS50011">
    <property type="entry name" value="PROTEIN_KINASE_DOM"/>
    <property type="match status" value="1"/>
</dbReference>
<evidence type="ECO:0000256" key="11">
    <source>
        <dbReference type="PROSITE-ProRule" id="PRU10141"/>
    </source>
</evidence>
<keyword evidence="5" id="KW-0808">Transferase</keyword>
<dbReference type="GO" id="GO:1905303">
    <property type="term" value="P:positive regulation of macropinocytosis"/>
    <property type="evidence" value="ECO:0007669"/>
    <property type="project" value="UniProtKB-ARBA"/>
</dbReference>
<evidence type="ECO:0000256" key="6">
    <source>
        <dbReference type="ARBA" id="ARBA00022741"/>
    </source>
</evidence>
<evidence type="ECO:0000256" key="4">
    <source>
        <dbReference type="ARBA" id="ARBA00022553"/>
    </source>
</evidence>
<evidence type="ECO:0000256" key="2">
    <source>
        <dbReference type="ARBA" id="ARBA00022500"/>
    </source>
</evidence>
<gene>
    <name evidence="15" type="ORF">CL6EHI_004790</name>
</gene>
<dbReference type="FunFam" id="3.30.200.20:FF:000048">
    <property type="entry name" value="Non-specific serine/threonine protein kinase"/>
    <property type="match status" value="1"/>
</dbReference>
<evidence type="ECO:0000313" key="16">
    <source>
        <dbReference type="Proteomes" id="UP000078387"/>
    </source>
</evidence>
<dbReference type="InterPro" id="IPR017441">
    <property type="entry name" value="Protein_kinase_ATP_BS"/>
</dbReference>
<dbReference type="FunFam" id="1.10.510.10:FF:000008">
    <property type="entry name" value="Non-specific serine/threonine protein kinase"/>
    <property type="match status" value="1"/>
</dbReference>
<comment type="caution">
    <text evidence="15">The sequence shown here is derived from an EMBL/GenBank/DDBJ whole genome shotgun (WGS) entry which is preliminary data.</text>
</comment>
<dbReference type="GO" id="GO:0030334">
    <property type="term" value="P:regulation of cell migration"/>
    <property type="evidence" value="ECO:0007669"/>
    <property type="project" value="UniProtKB-ARBA"/>
</dbReference>
<dbReference type="VEuPathDB" id="AmoebaDB:EHI7A_106690"/>
<feature type="domain" description="AGC-kinase C-terminal" evidence="14">
    <location>
        <begin position="278"/>
        <end position="347"/>
    </location>
</feature>
<dbReference type="PROSITE" id="PS51285">
    <property type="entry name" value="AGC_KINASE_CTER"/>
    <property type="match status" value="1"/>
</dbReference>
<dbReference type="GO" id="GO:0043327">
    <property type="term" value="P:chemotaxis to cAMP"/>
    <property type="evidence" value="ECO:0007669"/>
    <property type="project" value="UniProtKB-ARBA"/>
</dbReference>
<sequence length="347" mass="39390">MSTQEYDQLYSQTGKKIGFDDFSLVKVVGRGSFGKVLQVKKKDDGKIFAMKILDKSKVMKTKQQKHTNDEKKILQHVNHPFIVQLYYAFQTPEKLYMVMEFINGGELFHRLDLEECINEEQTKFYTSELCLALIHLHSLGIVYRDLKPENILIDASGNIKLTDFGLSKQLSSEDDQTSTFCGTPDYLAPEILTAKGYGIEVDWWSLGVVVYEMLSGYTPFAADDDGNQNETYQNILNKEPEFLPSISSDAQDFITCCLKKDPTQRIKDDQIKGHQWFAGIDWDLLLQKKVPVPWKPKVSGADDVSNIDEEFTNEDAQKMTPSENVALKGDEFAGFTFQDDAALNGQL</sequence>
<comment type="catalytic activity">
    <reaction evidence="9">
        <text>L-threonyl-[protein] + ATP = O-phospho-L-threonyl-[protein] + ADP + H(+)</text>
        <dbReference type="Rhea" id="RHEA:46608"/>
        <dbReference type="Rhea" id="RHEA-COMP:11060"/>
        <dbReference type="Rhea" id="RHEA-COMP:11605"/>
        <dbReference type="ChEBI" id="CHEBI:15378"/>
        <dbReference type="ChEBI" id="CHEBI:30013"/>
        <dbReference type="ChEBI" id="CHEBI:30616"/>
        <dbReference type="ChEBI" id="CHEBI:61977"/>
        <dbReference type="ChEBI" id="CHEBI:456216"/>
        <dbReference type="EC" id="2.7.11.1"/>
    </reaction>
</comment>
<dbReference type="PROSITE" id="PS00107">
    <property type="entry name" value="PROTEIN_KINASE_ATP"/>
    <property type="match status" value="1"/>
</dbReference>
<comment type="similarity">
    <text evidence="12">Belongs to the protein kinase superfamily.</text>
</comment>
<dbReference type="GO" id="GO:0032060">
    <property type="term" value="P:bleb assembly"/>
    <property type="evidence" value="ECO:0007669"/>
    <property type="project" value="UniProtKB-ARBA"/>
</dbReference>
<evidence type="ECO:0000256" key="9">
    <source>
        <dbReference type="ARBA" id="ARBA00047899"/>
    </source>
</evidence>
<dbReference type="PROSITE" id="PS00108">
    <property type="entry name" value="PROTEIN_KINASE_ST"/>
    <property type="match status" value="1"/>
</dbReference>
<evidence type="ECO:0000256" key="3">
    <source>
        <dbReference type="ARBA" id="ARBA00022527"/>
    </source>
</evidence>
<dbReference type="InterPro" id="IPR011009">
    <property type="entry name" value="Kinase-like_dom_sf"/>
</dbReference>
<dbReference type="InterPro" id="IPR017892">
    <property type="entry name" value="Pkinase_C"/>
</dbReference>
<keyword evidence="6 11" id="KW-0547">Nucleotide-binding</keyword>
<dbReference type="InterPro" id="IPR008271">
    <property type="entry name" value="Ser/Thr_kinase_AS"/>
</dbReference>
<evidence type="ECO:0000256" key="1">
    <source>
        <dbReference type="ARBA" id="ARBA00012513"/>
    </source>
</evidence>
<comment type="catalytic activity">
    <reaction evidence="10">
        <text>L-seryl-[protein] + ATP = O-phospho-L-seryl-[protein] + ADP + H(+)</text>
        <dbReference type="Rhea" id="RHEA:17989"/>
        <dbReference type="Rhea" id="RHEA-COMP:9863"/>
        <dbReference type="Rhea" id="RHEA-COMP:11604"/>
        <dbReference type="ChEBI" id="CHEBI:15378"/>
        <dbReference type="ChEBI" id="CHEBI:29999"/>
        <dbReference type="ChEBI" id="CHEBI:30616"/>
        <dbReference type="ChEBI" id="CHEBI:83421"/>
        <dbReference type="ChEBI" id="CHEBI:456216"/>
        <dbReference type="EC" id="2.7.11.1"/>
    </reaction>
</comment>
<dbReference type="CDD" id="cd05123">
    <property type="entry name" value="STKc_AGC"/>
    <property type="match status" value="1"/>
</dbReference>
<dbReference type="VEuPathDB" id="AmoebaDB:KM1_184480"/>
<feature type="domain" description="Protein kinase" evidence="13">
    <location>
        <begin position="22"/>
        <end position="277"/>
    </location>
</feature>
<dbReference type="InterPro" id="IPR000719">
    <property type="entry name" value="Prot_kinase_dom"/>
</dbReference>
<dbReference type="GO" id="GO:0031269">
    <property type="term" value="P:pseudopodium assembly"/>
    <property type="evidence" value="ECO:0007669"/>
    <property type="project" value="UniProtKB-ARBA"/>
</dbReference>
<evidence type="ECO:0000313" key="15">
    <source>
        <dbReference type="EMBL" id="GAT94548.1"/>
    </source>
</evidence>
<keyword evidence="2" id="KW-0145">Chemotaxis</keyword>
<keyword evidence="8 11" id="KW-0067">ATP-binding</keyword>
<evidence type="ECO:0000256" key="8">
    <source>
        <dbReference type="ARBA" id="ARBA00022840"/>
    </source>
</evidence>
<dbReference type="GO" id="GO:0004691">
    <property type="term" value="F:cAMP-dependent protein kinase activity"/>
    <property type="evidence" value="ECO:0007669"/>
    <property type="project" value="UniProtKB-ARBA"/>
</dbReference>
<dbReference type="SMART" id="SM00133">
    <property type="entry name" value="S_TK_X"/>
    <property type="match status" value="1"/>
</dbReference>
<dbReference type="Pfam" id="PF00069">
    <property type="entry name" value="Pkinase"/>
    <property type="match status" value="1"/>
</dbReference>
<feature type="binding site" evidence="11">
    <location>
        <position position="51"/>
    </location>
    <ligand>
        <name>ATP</name>
        <dbReference type="ChEBI" id="CHEBI:30616"/>
    </ligand>
</feature>
<dbReference type="InterPro" id="IPR045270">
    <property type="entry name" value="STKc_AGC"/>
</dbReference>
<dbReference type="Proteomes" id="UP000078387">
    <property type="component" value="Unassembled WGS sequence"/>
</dbReference>
<dbReference type="GO" id="GO:0106310">
    <property type="term" value="F:protein serine kinase activity"/>
    <property type="evidence" value="ECO:0007669"/>
    <property type="project" value="RHEA"/>
</dbReference>
<dbReference type="VEuPathDB" id="AmoebaDB:EHI8A_113820"/>
<protein>
    <recommendedName>
        <fullName evidence="1">non-specific serine/threonine protein kinase</fullName>
        <ecNumber evidence="1">2.7.11.1</ecNumber>
    </recommendedName>
</protein>
<dbReference type="VEuPathDB" id="AmoebaDB:EHI_004790"/>
<dbReference type="EC" id="2.7.11.1" evidence="1"/>
<accession>A0A5K1UPF8</accession>
<dbReference type="VEuPathDB" id="AmoebaDB:EHI5A_147110"/>
<dbReference type="GO" id="GO:1904630">
    <property type="term" value="P:cellular response to diterpene"/>
    <property type="evidence" value="ECO:0007669"/>
    <property type="project" value="UniProtKB-ARBA"/>
</dbReference>
<evidence type="ECO:0000259" key="14">
    <source>
        <dbReference type="PROSITE" id="PS51285"/>
    </source>
</evidence>
<keyword evidence="7 15" id="KW-0418">Kinase</keyword>
<dbReference type="PANTHER" id="PTHR24351">
    <property type="entry name" value="RIBOSOMAL PROTEIN S6 KINASE"/>
    <property type="match status" value="1"/>
</dbReference>
<name>A0A5K1UPF8_ENTHI</name>
<evidence type="ECO:0000259" key="13">
    <source>
        <dbReference type="PROSITE" id="PS50011"/>
    </source>
</evidence>
<evidence type="ECO:0000256" key="12">
    <source>
        <dbReference type="RuleBase" id="RU000304"/>
    </source>
</evidence>
<dbReference type="GO" id="GO:0046580">
    <property type="term" value="P:negative regulation of Ras protein signal transduction"/>
    <property type="evidence" value="ECO:0007669"/>
    <property type="project" value="UniProtKB-ARBA"/>
</dbReference>
<dbReference type="InterPro" id="IPR000961">
    <property type="entry name" value="AGC-kinase_C"/>
</dbReference>
<dbReference type="AlphaFoldDB" id="A0A5K1UPF8"/>
<dbReference type="GO" id="GO:0005524">
    <property type="term" value="F:ATP binding"/>
    <property type="evidence" value="ECO:0007669"/>
    <property type="project" value="UniProtKB-UniRule"/>
</dbReference>
<reference evidence="15 16" key="1">
    <citation type="submission" date="2016-05" db="EMBL/GenBank/DDBJ databases">
        <title>First whole genome sequencing of Entamoeba histolytica HM1:IMSS-clone-6.</title>
        <authorList>
            <person name="Mukherjee Avik.K."/>
            <person name="Izumyama S."/>
            <person name="Nakada-Tsukui K."/>
            <person name="Nozaki T."/>
        </authorList>
    </citation>
    <scope>NUCLEOTIDE SEQUENCE [LARGE SCALE GENOMIC DNA]</scope>
    <source>
        <strain evidence="15 16">HM1:IMSS clone 6</strain>
    </source>
</reference>
<dbReference type="SUPFAM" id="SSF56112">
    <property type="entry name" value="Protein kinase-like (PK-like)"/>
    <property type="match status" value="1"/>
</dbReference>
<evidence type="ECO:0000256" key="10">
    <source>
        <dbReference type="ARBA" id="ARBA00048679"/>
    </source>
</evidence>
<dbReference type="Pfam" id="PF00433">
    <property type="entry name" value="Pkinase_C"/>
    <property type="match status" value="1"/>
</dbReference>
<organism evidence="15 16">
    <name type="scientific">Entamoeba histolytica</name>
    <dbReference type="NCBI Taxonomy" id="5759"/>
    <lineage>
        <taxon>Eukaryota</taxon>
        <taxon>Amoebozoa</taxon>
        <taxon>Evosea</taxon>
        <taxon>Archamoebae</taxon>
        <taxon>Mastigamoebida</taxon>
        <taxon>Entamoebidae</taxon>
        <taxon>Entamoeba</taxon>
    </lineage>
</organism>